<keyword evidence="2" id="KW-1185">Reference proteome</keyword>
<evidence type="ECO:0000313" key="1">
    <source>
        <dbReference type="EMBL" id="ROL42483.1"/>
    </source>
</evidence>
<gene>
    <name evidence="1" type="ORF">DPX16_9606</name>
</gene>
<accession>A0A3N0Y8C9</accession>
<organism evidence="1 2">
    <name type="scientific">Anabarilius grahami</name>
    <name type="common">Kanglang fish</name>
    <name type="synonym">Barilius grahami</name>
    <dbReference type="NCBI Taxonomy" id="495550"/>
    <lineage>
        <taxon>Eukaryota</taxon>
        <taxon>Metazoa</taxon>
        <taxon>Chordata</taxon>
        <taxon>Craniata</taxon>
        <taxon>Vertebrata</taxon>
        <taxon>Euteleostomi</taxon>
        <taxon>Actinopterygii</taxon>
        <taxon>Neopterygii</taxon>
        <taxon>Teleostei</taxon>
        <taxon>Ostariophysi</taxon>
        <taxon>Cypriniformes</taxon>
        <taxon>Xenocyprididae</taxon>
        <taxon>Xenocypridinae</taxon>
        <taxon>Xenocypridinae incertae sedis</taxon>
        <taxon>Anabarilius</taxon>
    </lineage>
</organism>
<protein>
    <submittedName>
        <fullName evidence="1">Uncharacterized protein</fullName>
    </submittedName>
</protein>
<name>A0A3N0Y8C9_ANAGA</name>
<dbReference type="Proteomes" id="UP000281406">
    <property type="component" value="Unassembled WGS sequence"/>
</dbReference>
<reference evidence="1 2" key="1">
    <citation type="submission" date="2018-10" db="EMBL/GenBank/DDBJ databases">
        <title>Genome assembly for a Yunnan-Guizhou Plateau 3E fish, Anabarilius grahami (Regan), and its evolutionary and genetic applications.</title>
        <authorList>
            <person name="Jiang W."/>
        </authorList>
    </citation>
    <scope>NUCLEOTIDE SEQUENCE [LARGE SCALE GENOMIC DNA]</scope>
    <source>
        <strain evidence="1">AG-KIZ</strain>
        <tissue evidence="1">Muscle</tissue>
    </source>
</reference>
<dbReference type="OrthoDB" id="8869108at2759"/>
<evidence type="ECO:0000313" key="2">
    <source>
        <dbReference type="Proteomes" id="UP000281406"/>
    </source>
</evidence>
<proteinExistence type="predicted"/>
<comment type="caution">
    <text evidence="1">The sequence shown here is derived from an EMBL/GenBank/DDBJ whole genome shotgun (WGS) entry which is preliminary data.</text>
</comment>
<dbReference type="EMBL" id="RJVU01049603">
    <property type="protein sequence ID" value="ROL42483.1"/>
    <property type="molecule type" value="Genomic_DNA"/>
</dbReference>
<sequence>MIDQHGVDGAAELTLTILRKMLKNNEAKLLQEKLDFKGNDKFSVEKEHRTFIQEIKIHFKSLVV</sequence>
<dbReference type="AlphaFoldDB" id="A0A3N0Y8C9"/>